<keyword evidence="4" id="KW-1185">Reference proteome</keyword>
<evidence type="ECO:0000256" key="1">
    <source>
        <dbReference type="SAM" id="SignalP"/>
    </source>
</evidence>
<dbReference type="Proteomes" id="UP000199642">
    <property type="component" value="Unassembled WGS sequence"/>
</dbReference>
<dbReference type="PANTHER" id="PTHR36919">
    <property type="entry name" value="BLR1215 PROTEIN"/>
    <property type="match status" value="1"/>
</dbReference>
<dbReference type="RefSeq" id="WP_092789659.1">
    <property type="nucleotide sequence ID" value="NZ_FOPC01000003.1"/>
</dbReference>
<dbReference type="PANTHER" id="PTHR36919:SF2">
    <property type="entry name" value="BLL6627 PROTEIN"/>
    <property type="match status" value="1"/>
</dbReference>
<reference evidence="4" key="1">
    <citation type="submission" date="2016-10" db="EMBL/GenBank/DDBJ databases">
        <authorList>
            <person name="Varghese N."/>
            <person name="Submissions S."/>
        </authorList>
    </citation>
    <scope>NUCLEOTIDE SEQUENCE [LARGE SCALE GENOMIC DNA]</scope>
    <source>
        <strain evidence="4">DSM 19315</strain>
    </source>
</reference>
<feature type="signal peptide" evidence="1">
    <location>
        <begin position="1"/>
        <end position="23"/>
    </location>
</feature>
<evidence type="ECO:0000259" key="2">
    <source>
        <dbReference type="Pfam" id="PF09917"/>
    </source>
</evidence>
<dbReference type="Gene3D" id="2.40.128.520">
    <property type="match status" value="1"/>
</dbReference>
<dbReference type="Pfam" id="PF09917">
    <property type="entry name" value="DUF2147"/>
    <property type="match status" value="1"/>
</dbReference>
<feature type="domain" description="DUF2147" evidence="2">
    <location>
        <begin position="31"/>
        <end position="144"/>
    </location>
</feature>
<feature type="chain" id="PRO_5011606643" description="DUF2147 domain-containing protein" evidence="1">
    <location>
        <begin position="24"/>
        <end position="147"/>
    </location>
</feature>
<dbReference type="InterPro" id="IPR019223">
    <property type="entry name" value="DUF2147"/>
</dbReference>
<sequence length="147" mass="16744">MKLRQFASILRLLIFLIIGHAKAQSADDITGIWFNTEKTAKIKITKAGDTYEGEIVWLKDPNPDGKPALDVENDDEDLQKRPLMGLKIIEGLKFSGDRWKDGEIYDPKSGNMYSSEVQMKNKDTLEVKGYVGFSFIGRTVEWTRTTR</sequence>
<protein>
    <recommendedName>
        <fullName evidence="2">DUF2147 domain-containing protein</fullName>
    </recommendedName>
</protein>
<dbReference type="OrthoDB" id="9814399at2"/>
<accession>A0A1I2RGD0</accession>
<dbReference type="STRING" id="435880.SAMN04487988_103160"/>
<proteinExistence type="predicted"/>
<dbReference type="AlphaFoldDB" id="A0A1I2RGD0"/>
<evidence type="ECO:0000313" key="4">
    <source>
        <dbReference type="Proteomes" id="UP000199642"/>
    </source>
</evidence>
<gene>
    <name evidence="3" type="ORF">SAMN04487988_103160</name>
</gene>
<name>A0A1I2RGD0_9BACT</name>
<organism evidence="3 4">
    <name type="scientific">Algoriphagus hitonicola</name>
    <dbReference type="NCBI Taxonomy" id="435880"/>
    <lineage>
        <taxon>Bacteria</taxon>
        <taxon>Pseudomonadati</taxon>
        <taxon>Bacteroidota</taxon>
        <taxon>Cytophagia</taxon>
        <taxon>Cytophagales</taxon>
        <taxon>Cyclobacteriaceae</taxon>
        <taxon>Algoriphagus</taxon>
    </lineage>
</organism>
<dbReference type="EMBL" id="FOPC01000003">
    <property type="protein sequence ID" value="SFG37667.1"/>
    <property type="molecule type" value="Genomic_DNA"/>
</dbReference>
<evidence type="ECO:0000313" key="3">
    <source>
        <dbReference type="EMBL" id="SFG37667.1"/>
    </source>
</evidence>
<keyword evidence="1" id="KW-0732">Signal</keyword>